<keyword evidence="2" id="KW-0677">Repeat</keyword>
<evidence type="ECO:0000259" key="6">
    <source>
        <dbReference type="PROSITE" id="PS50897"/>
    </source>
</evidence>
<dbReference type="PROSITE" id="PS50294">
    <property type="entry name" value="WD_REPEATS_REGION"/>
    <property type="match status" value="2"/>
</dbReference>
<organism evidence="8 9">
    <name type="scientific">Vitis vinifera</name>
    <name type="common">Grape</name>
    <dbReference type="NCBI Taxonomy" id="29760"/>
    <lineage>
        <taxon>Eukaryota</taxon>
        <taxon>Viridiplantae</taxon>
        <taxon>Streptophyta</taxon>
        <taxon>Embryophyta</taxon>
        <taxon>Tracheophyta</taxon>
        <taxon>Spermatophyta</taxon>
        <taxon>Magnoliopsida</taxon>
        <taxon>eudicotyledons</taxon>
        <taxon>Gunneridae</taxon>
        <taxon>Pentapetalae</taxon>
        <taxon>rosids</taxon>
        <taxon>Vitales</taxon>
        <taxon>Vitaceae</taxon>
        <taxon>Viteae</taxon>
        <taxon>Vitis</taxon>
    </lineage>
</organism>
<proteinExistence type="predicted"/>
<dbReference type="InterPro" id="IPR001680">
    <property type="entry name" value="WD40_rpt"/>
</dbReference>
<dbReference type="SMART" id="SM00667">
    <property type="entry name" value="LisH"/>
    <property type="match status" value="1"/>
</dbReference>
<dbReference type="Pfam" id="PF21359">
    <property type="entry name" value="zf_topless"/>
    <property type="match status" value="1"/>
</dbReference>
<dbReference type="InterPro" id="IPR000477">
    <property type="entry name" value="RT_dom"/>
</dbReference>
<dbReference type="Pfam" id="PF00078">
    <property type="entry name" value="RVT_1"/>
    <property type="match status" value="1"/>
</dbReference>
<dbReference type="InterPro" id="IPR054080">
    <property type="entry name" value="TPR1-like_2nd"/>
</dbReference>
<evidence type="ECO:0000259" key="7">
    <source>
        <dbReference type="PROSITE" id="PS51371"/>
    </source>
</evidence>
<keyword evidence="4" id="KW-0129">CBS domain</keyword>
<dbReference type="InterPro" id="IPR006595">
    <property type="entry name" value="CTLH_C"/>
</dbReference>
<dbReference type="InterPro" id="IPR046342">
    <property type="entry name" value="CBS_dom_sf"/>
</dbReference>
<dbReference type="InterPro" id="IPR006594">
    <property type="entry name" value="LisH"/>
</dbReference>
<dbReference type="PROSITE" id="PS50896">
    <property type="entry name" value="LISH"/>
    <property type="match status" value="1"/>
</dbReference>
<dbReference type="InterPro" id="IPR048419">
    <property type="entry name" value="Topless_Znf"/>
</dbReference>
<dbReference type="SMART" id="SM00320">
    <property type="entry name" value="WD40"/>
    <property type="match status" value="9"/>
</dbReference>
<dbReference type="PROSITE" id="PS00678">
    <property type="entry name" value="WD_REPEATS_1"/>
    <property type="match status" value="1"/>
</dbReference>
<dbReference type="Gene3D" id="2.130.10.10">
    <property type="entry name" value="YVTN repeat-like/Quinoprotein amine dehydrogenase"/>
    <property type="match status" value="3"/>
</dbReference>
<dbReference type="Pfam" id="PF21889">
    <property type="entry name" value="TPR1-like_2nd"/>
    <property type="match status" value="2"/>
</dbReference>
<dbReference type="InterPro" id="IPR000644">
    <property type="entry name" value="CBS_dom"/>
</dbReference>
<dbReference type="InterPro" id="IPR019775">
    <property type="entry name" value="WD40_repeat_CS"/>
</dbReference>
<evidence type="ECO:0000256" key="1">
    <source>
        <dbReference type="ARBA" id="ARBA00022574"/>
    </source>
</evidence>
<dbReference type="FunFam" id="2.130.10.10:FF:000558">
    <property type="entry name" value="Topless-related protein 1"/>
    <property type="match status" value="1"/>
</dbReference>
<evidence type="ECO:0000313" key="8">
    <source>
        <dbReference type="EMBL" id="RVW84381.1"/>
    </source>
</evidence>
<dbReference type="SMART" id="SM00116">
    <property type="entry name" value="CBS"/>
    <property type="match status" value="2"/>
</dbReference>
<dbReference type="PROSITE" id="PS51371">
    <property type="entry name" value="CBS"/>
    <property type="match status" value="1"/>
</dbReference>
<dbReference type="InterPro" id="IPR027728">
    <property type="entry name" value="Topless_fam"/>
</dbReference>
<feature type="repeat" description="WD" evidence="3">
    <location>
        <begin position="1345"/>
        <end position="1377"/>
    </location>
</feature>
<dbReference type="InterPro" id="IPR015943">
    <property type="entry name" value="WD40/YVTN_repeat-like_dom_sf"/>
</dbReference>
<feature type="repeat" description="WD" evidence="3">
    <location>
        <begin position="483"/>
        <end position="526"/>
    </location>
</feature>
<gene>
    <name evidence="8" type="primary">TPR4_7</name>
    <name evidence="8" type="ORF">CK203_040690</name>
</gene>
<evidence type="ECO:0000256" key="5">
    <source>
        <dbReference type="SAM" id="MobiDB-lite"/>
    </source>
</evidence>
<accession>A0A438HIV6</accession>
<dbReference type="EMBL" id="QGNW01000216">
    <property type="protein sequence ID" value="RVW84381.1"/>
    <property type="molecule type" value="Genomic_DNA"/>
</dbReference>
<dbReference type="Proteomes" id="UP000288805">
    <property type="component" value="Unassembled WGS sequence"/>
</dbReference>
<dbReference type="InterPro" id="IPR054532">
    <property type="entry name" value="TPL_SMU1_LisH-like"/>
</dbReference>
<dbReference type="Pfam" id="PF17814">
    <property type="entry name" value="LisH_TPL"/>
    <property type="match status" value="1"/>
</dbReference>
<dbReference type="SMART" id="SM00668">
    <property type="entry name" value="CTLH"/>
    <property type="match status" value="1"/>
</dbReference>
<dbReference type="Pfam" id="PF00400">
    <property type="entry name" value="WD40"/>
    <property type="match status" value="3"/>
</dbReference>
<reference evidence="8 9" key="1">
    <citation type="journal article" date="2018" name="PLoS Genet.">
        <title>Population sequencing reveals clonal diversity and ancestral inbreeding in the grapevine cultivar Chardonnay.</title>
        <authorList>
            <person name="Roach M.J."/>
            <person name="Johnson D.L."/>
            <person name="Bohlmann J."/>
            <person name="van Vuuren H.J."/>
            <person name="Jones S.J."/>
            <person name="Pretorius I.S."/>
            <person name="Schmidt S.A."/>
            <person name="Borneman A.R."/>
        </authorList>
    </citation>
    <scope>NUCLEOTIDE SEQUENCE [LARGE SCALE GENOMIC DNA]</scope>
    <source>
        <strain evidence="9">cv. Chardonnay</strain>
        <tissue evidence="8">Leaf</tissue>
    </source>
</reference>
<feature type="region of interest" description="Disordered" evidence="5">
    <location>
        <begin position="1539"/>
        <end position="1573"/>
    </location>
</feature>
<dbReference type="SUPFAM" id="SSF54631">
    <property type="entry name" value="CBS-domain pair"/>
    <property type="match status" value="2"/>
</dbReference>
<feature type="compositionally biased region" description="Polar residues" evidence="5">
    <location>
        <begin position="1555"/>
        <end position="1568"/>
    </location>
</feature>
<dbReference type="PROSITE" id="PS50082">
    <property type="entry name" value="WD_REPEATS_2"/>
    <property type="match status" value="2"/>
</dbReference>
<evidence type="ECO:0000313" key="9">
    <source>
        <dbReference type="Proteomes" id="UP000288805"/>
    </source>
</evidence>
<dbReference type="OrthoDB" id="449052at2759"/>
<dbReference type="Gene3D" id="3.10.580.10">
    <property type="entry name" value="CBS-domain"/>
    <property type="match status" value="2"/>
</dbReference>
<comment type="caution">
    <text evidence="8">The sequence shown here is derived from an EMBL/GenBank/DDBJ whole genome shotgun (WGS) entry which is preliminary data.</text>
</comment>
<dbReference type="PANTHER" id="PTHR44083:SF48">
    <property type="entry name" value="TOPLESS-RELATED PROTEIN 4"/>
    <property type="match status" value="1"/>
</dbReference>
<keyword evidence="1 3" id="KW-0853">WD repeat</keyword>
<feature type="domain" description="CBS" evidence="7">
    <location>
        <begin position="1911"/>
        <end position="1969"/>
    </location>
</feature>
<protein>
    <submittedName>
        <fullName evidence="8">Topless-related protein 4</fullName>
    </submittedName>
</protein>
<dbReference type="GO" id="GO:0006355">
    <property type="term" value="P:regulation of DNA-templated transcription"/>
    <property type="evidence" value="ECO:0007669"/>
    <property type="project" value="InterPro"/>
</dbReference>
<dbReference type="SUPFAM" id="SSF50978">
    <property type="entry name" value="WD40 repeat-like"/>
    <property type="match status" value="2"/>
</dbReference>
<dbReference type="Pfam" id="PF00571">
    <property type="entry name" value="CBS"/>
    <property type="match status" value="1"/>
</dbReference>
<name>A0A438HIV6_VITVI</name>
<dbReference type="PANTHER" id="PTHR44083">
    <property type="entry name" value="TOPLESS-RELATED PROTEIN 1-RELATED"/>
    <property type="match status" value="1"/>
</dbReference>
<dbReference type="InterPro" id="IPR036322">
    <property type="entry name" value="WD40_repeat_dom_sf"/>
</dbReference>
<evidence type="ECO:0000256" key="4">
    <source>
        <dbReference type="PROSITE-ProRule" id="PRU00703"/>
    </source>
</evidence>
<feature type="domain" description="CTLH" evidence="6">
    <location>
        <begin position="34"/>
        <end position="92"/>
    </location>
</feature>
<dbReference type="PROSITE" id="PS50897">
    <property type="entry name" value="CTLH"/>
    <property type="match status" value="1"/>
</dbReference>
<evidence type="ECO:0000256" key="3">
    <source>
        <dbReference type="PROSITE-ProRule" id="PRU00221"/>
    </source>
</evidence>
<evidence type="ECO:0000256" key="2">
    <source>
        <dbReference type="ARBA" id="ARBA00022737"/>
    </source>
</evidence>
<sequence>MSSLSRELVFLILQFLDEEKFKDTVHRLEKESGFFFNMRYFEDCVTNGEWDEVENYLSGFTKVDDNRYSMKIFFEIRKQKYLEALDKHDHAKAVDILVKDLKTFSTFNEELFKEITLLLTLGNFRVWYSVLTTILAWEMVMQFRENEQLSKYGDTKTARGIMLLELKKLIEANPLFRDKLQFPGLKNSRLRTLINQSLNWQHQLCKNPRPNPDIKTLFTDHTCGQPNGSRAPSPATSSLMGSIPKVGGFPPLGAHGPFQSAPAPAPTPLTPPLAGWMTNPASVPHQTVSAGPLGLTVPSNAASMLKHPRTPSTNNNLAMDYQTADSEHMLKRSRPFGISDEANNMPVNILPISYPGQSHTHTLYSSNDLPKTVVGKLAQGSAVRSMDFHPIQHTLLLVGTNIGDITIWEVGGGARLVLKNFKVWDLGSCSGTLQASLANESAASVNRVTWSPDGSICGVAYSKHIVHIFSYYGGDDLRNHLEIEAHIGNVSDLAFSQPNKQLCIITCGEDKTIKVWDVVTGSKQYTFDGHEAPVYSVCPHYKENIQFIFSTAIDGKIKAWLYDNLGSRVDYDAPGHSCTMMAYSSDGTRLFSCGTNKEGESYIVEWNESEGAVKRTYHGLGKRSVGIVQFDTTKNRFLVAGDEYLIKFWDMDNVSMLMSTDADGGLPASPCIRFNKEGTLLAVSTNENGIKILANADGVQLVRLIESRAHDASRSASGTVAKGPVMGTYGASSSAAGTSIGDRSAIVPAMVGLNGDSRSMPDVKPRILDDSDKSKVWKLTEINEPSQIHSLRLPDTLLAVRGLRQGDPLSPYLFVMGMEVLGILIRRAVEGGFLSGCNIREGGRTALNISHLFFADDTIVFCEANKDHLSHLSWILFWFEVASGLKINLGKSEIIPVGEVDDIEELAVEIGCRVGSLPSQYLGVPLGAPNKASSVWDGVEERHTHLSNVSFPDAKIVVRRLEKLQRDFLWGGGNRERKVHLVKWEIVCGDKERGGLGLRKLGLLNKALLGKWIWRFACERENLWKQVIVAKFGQEDDGWKSKKPNGAFGVGVWMEIMKETDWCWDNIEFMVGKGTKIRFWTGVWCAGTTLSQTFPHLFALAANRNATVEEMWDQNSDQGGCNLRFLRNFNDWEVGMVGDLLLKLRGLRPSLEEDSVSWKGGKHEESVNHVLIHCIVARALWELVLGLVGVKWVFPETVKEIIRLIYTNSGSAILVLTLNAVHKLWKWQRNERNPTGKACTSVSPQLWQPSSGILMTNDISETNLEDAVPCFALSKNDSYVMSASGGKISLFNMMTFKTMTTFMPPPPAATFLAFHPQDNNIIAIGMEDSSIQIYNVRVDEVKSKLKGHQKKVTGLAFSNVLNVLVSSGADAQLCVWSTDVWEKQTSKFLQIPNGRVPAPNTQTRVQFHQNQTHVLVVHETQIAIYEAPRLECLMQFMYLYSFIWFMAVGSREPSSSITDATYSCDSQSIFISFEDGSLSVLTAATLRLRCKINPSAYLPSNPSMRVYPLVVAGHPSEPNQFAVGLTDGGVHVLEPLESEGRWGIPPPLENGAGPSVTSAPASSDQQPSEGKRRLTFNFNRVRQYAERLKPTAREAGEYEDNDPNKTEELHVAKYWISNEKRGPREKKVGDVAVEKRRLVEVPYTATLAHTLNALVANRVVAVPVAAPPGHWIGAGGSMIMESDKQTGAVRKHYIGMVTMLDILGHIGGGDGDGFDFEGIMSVPVSSIIGHCLEGLSLWTLNPHTSILDCMEMFSKGIHRALVPLDSHMENISGVELAESASSYRMLTQMDVLRFLKEHASELNSVLSCSVGELGVIHETVFGVTDGTKVMEAIKCMKVASLNAVPIIEASDGTEDCTKLINGKGRKLIGTFSATDLRGCPVTQLQSWLPLSVMDFTEKVSTSPLHGSTNSRSPWRELVTCFAESCLGEAIDKAVAKHVHRVWVVDRQGSLVGLVSLTDMIRAVRISLLSDASVI</sequence>